<proteinExistence type="predicted"/>
<organism evidence="1 2">
    <name type="scientific">Salininema proteolyticum</name>
    <dbReference type="NCBI Taxonomy" id="1607685"/>
    <lineage>
        <taxon>Bacteria</taxon>
        <taxon>Bacillati</taxon>
        <taxon>Actinomycetota</taxon>
        <taxon>Actinomycetes</taxon>
        <taxon>Glycomycetales</taxon>
        <taxon>Glycomycetaceae</taxon>
        <taxon>Salininema</taxon>
    </lineage>
</organism>
<reference evidence="2" key="1">
    <citation type="journal article" date="2019" name="Int. J. Syst. Evol. Microbiol.">
        <title>The Global Catalogue of Microorganisms (GCM) 10K type strain sequencing project: providing services to taxonomists for standard genome sequencing and annotation.</title>
        <authorList>
            <consortium name="The Broad Institute Genomics Platform"/>
            <consortium name="The Broad Institute Genome Sequencing Center for Infectious Disease"/>
            <person name="Wu L."/>
            <person name="Ma J."/>
        </authorList>
    </citation>
    <scope>NUCLEOTIDE SEQUENCE [LARGE SCALE GENOMIC DNA]</scope>
    <source>
        <strain evidence="2">IBRC-M 10908</strain>
    </source>
</reference>
<keyword evidence="2" id="KW-1185">Reference proteome</keyword>
<comment type="caution">
    <text evidence="1">The sequence shown here is derived from an EMBL/GenBank/DDBJ whole genome shotgun (WGS) entry which is preliminary data.</text>
</comment>
<accession>A0ABV8TYF1</accession>
<sequence>MTVRLEKWYTDGRTGIWAKKAKYQKSIEPGGGSSRRAAARVDCVSSIETAWGPVVGAVNVDEGDSGVGKTNEFDADGRIG</sequence>
<evidence type="ECO:0000313" key="1">
    <source>
        <dbReference type="EMBL" id="MFC4335463.1"/>
    </source>
</evidence>
<protein>
    <submittedName>
        <fullName evidence="1">Uncharacterized protein</fullName>
    </submittedName>
</protein>
<dbReference type="RefSeq" id="WP_380620327.1">
    <property type="nucleotide sequence ID" value="NZ_JBHSDK010000013.1"/>
</dbReference>
<name>A0ABV8TYF1_9ACTN</name>
<dbReference type="EMBL" id="JBHSDK010000013">
    <property type="protein sequence ID" value="MFC4335463.1"/>
    <property type="molecule type" value="Genomic_DNA"/>
</dbReference>
<dbReference type="Proteomes" id="UP001595823">
    <property type="component" value="Unassembled WGS sequence"/>
</dbReference>
<gene>
    <name evidence="1" type="ORF">ACFPET_09660</name>
</gene>
<evidence type="ECO:0000313" key="2">
    <source>
        <dbReference type="Proteomes" id="UP001595823"/>
    </source>
</evidence>